<comment type="caution">
    <text evidence="8">The sequence shown here is derived from an EMBL/GenBank/DDBJ whole genome shotgun (WGS) entry which is preliminary data.</text>
</comment>
<evidence type="ECO:0000256" key="4">
    <source>
        <dbReference type="ARBA" id="ARBA00023295"/>
    </source>
</evidence>
<evidence type="ECO:0000256" key="1">
    <source>
        <dbReference type="ARBA" id="ARBA00012152"/>
    </source>
</evidence>
<dbReference type="GO" id="GO:0004553">
    <property type="term" value="F:hydrolase activity, hydrolyzing O-glycosyl compounds"/>
    <property type="evidence" value="ECO:0007669"/>
    <property type="project" value="InterPro"/>
</dbReference>
<dbReference type="GO" id="GO:0044042">
    <property type="term" value="P:glucan metabolic process"/>
    <property type="evidence" value="ECO:0007669"/>
    <property type="project" value="InterPro"/>
</dbReference>
<gene>
    <name evidence="8" type="ORF">T459_00948</name>
</gene>
<name>A0A2G3AFQ3_CAPAN</name>
<comment type="catalytic activity">
    <reaction evidence="5">
        <text>breaks a beta-(1-&gt;4) bond in the backbone of a xyloglucan and transfers the xyloglucanyl segment on to O-4 of the non-reducing terminal glucose residue of an acceptor, which can be a xyloglucan or an oligosaccharide of xyloglucan.</text>
        <dbReference type="EC" id="2.4.1.207"/>
    </reaction>
</comment>
<evidence type="ECO:0000313" key="8">
    <source>
        <dbReference type="EMBL" id="PHT93066.1"/>
    </source>
</evidence>
<reference evidence="8 9" key="1">
    <citation type="journal article" date="2014" name="Nat. Genet.">
        <title>Genome sequence of the hot pepper provides insights into the evolution of pungency in Capsicum species.</title>
        <authorList>
            <person name="Kim S."/>
            <person name="Park M."/>
            <person name="Yeom S.I."/>
            <person name="Kim Y.M."/>
            <person name="Lee J.M."/>
            <person name="Lee H.A."/>
            <person name="Seo E."/>
            <person name="Choi J."/>
            <person name="Cheong K."/>
            <person name="Kim K.T."/>
            <person name="Jung K."/>
            <person name="Lee G.W."/>
            <person name="Oh S.K."/>
            <person name="Bae C."/>
            <person name="Kim S.B."/>
            <person name="Lee H.Y."/>
            <person name="Kim S.Y."/>
            <person name="Kim M.S."/>
            <person name="Kang B.C."/>
            <person name="Jo Y.D."/>
            <person name="Yang H.B."/>
            <person name="Jeong H.J."/>
            <person name="Kang W.H."/>
            <person name="Kwon J.K."/>
            <person name="Shin C."/>
            <person name="Lim J.Y."/>
            <person name="Park J.H."/>
            <person name="Huh J.H."/>
            <person name="Kim J.S."/>
            <person name="Kim B.D."/>
            <person name="Cohen O."/>
            <person name="Paran I."/>
            <person name="Suh M.C."/>
            <person name="Lee S.B."/>
            <person name="Kim Y.K."/>
            <person name="Shin Y."/>
            <person name="Noh S.J."/>
            <person name="Park J."/>
            <person name="Seo Y.S."/>
            <person name="Kwon S.Y."/>
            <person name="Kim H.A."/>
            <person name="Park J.M."/>
            <person name="Kim H.J."/>
            <person name="Choi S.B."/>
            <person name="Bosland P.W."/>
            <person name="Reeves G."/>
            <person name="Jo S.H."/>
            <person name="Lee B.W."/>
            <person name="Cho H.T."/>
            <person name="Choi H.S."/>
            <person name="Lee M.S."/>
            <person name="Yu Y."/>
            <person name="Do Choi Y."/>
            <person name="Park B.S."/>
            <person name="van Deynze A."/>
            <person name="Ashrafi H."/>
            <person name="Hill T."/>
            <person name="Kim W.T."/>
            <person name="Pai H.S."/>
            <person name="Ahn H.K."/>
            <person name="Yeam I."/>
            <person name="Giovannoni J.J."/>
            <person name="Rose J.K."/>
            <person name="Sorensen I."/>
            <person name="Lee S.J."/>
            <person name="Kim R.W."/>
            <person name="Choi I.Y."/>
            <person name="Choi B.S."/>
            <person name="Lim J.S."/>
            <person name="Lee Y.H."/>
            <person name="Choi D."/>
        </authorList>
    </citation>
    <scope>NUCLEOTIDE SEQUENCE [LARGE SCALE GENOMIC DNA]</scope>
    <source>
        <strain evidence="9">cv. CM334</strain>
    </source>
</reference>
<sequence length="695" mass="77874">MWVVVVTVRKMKLLSADDVVVWLRSIVRVGDGVAGSVRLKLLFAALKLLLLLDVEIVVIRCVKLLFLFVEEKTNWAGSRIENGMGRCCFVGLKLGVPEDVRNIFLGGVTAVAVRSDGDTPSCKNGVTRESVIIKEPEKVLHLVGNFHVLEPSEVFGIVRREGFRIDELVSSVTLELVITCESPNRVVYGTFSCTEESRLDSEALEVTKGISVGEPPVSPKFDEVTKGISVGEPPVSPKFGLLFFMDDPQRGFSTYNFALGDIFSSFGETLIGVGRVVLGEENSGPKRLRVLVSTALELALLAIEVLSGISFALLGKLSVKNGRRRRFKADVGSFAIVVNGGGRLSWWKKKEEEVASTAATTTSKAFNLSTITFKQGYSPLFSDFNIEKSPDDRSFRLLLNRFSGSGVISTEYYNYGFFSASIKLPAIYTAGIVVAFYTSNVDTFEKNHDELDIEFLGNVNGQPWRFQTNLYGNGSVSRGREERYRMWFDPSKEFHQYSILWTPKNIIFYVDETPIREVNRNPTMRGDFPSKPMSLYATIWDASSWATNGGKAKVNYKYEPFATELKDLVLEGCIVDPIEQISSTNCTDRIAKLLAKDYSNITTERRKSMKHFREKYMYYSYCYDNIRYPVPPPECVIVQSERDLFKDSGRLRQRMKFGGSHSPRKNRSRRSSRRRNKVADGGSSKSSQRGSAAAM</sequence>
<feature type="compositionally biased region" description="Basic residues" evidence="6">
    <location>
        <begin position="662"/>
        <end position="676"/>
    </location>
</feature>
<evidence type="ECO:0000256" key="6">
    <source>
        <dbReference type="SAM" id="MobiDB-lite"/>
    </source>
</evidence>
<accession>A0A2G3AFQ3</accession>
<feature type="domain" description="GH16" evidence="7">
    <location>
        <begin position="344"/>
        <end position="565"/>
    </location>
</feature>
<dbReference type="Pfam" id="PF06955">
    <property type="entry name" value="XET_C"/>
    <property type="match status" value="1"/>
</dbReference>
<feature type="region of interest" description="Disordered" evidence="6">
    <location>
        <begin position="649"/>
        <end position="695"/>
    </location>
</feature>
<evidence type="ECO:0000256" key="3">
    <source>
        <dbReference type="ARBA" id="ARBA00022801"/>
    </source>
</evidence>
<feature type="compositionally biased region" description="Polar residues" evidence="6">
    <location>
        <begin position="683"/>
        <end position="695"/>
    </location>
</feature>
<dbReference type="AlphaFoldDB" id="A0A2G3AFQ3"/>
<dbReference type="GO" id="GO:0048046">
    <property type="term" value="C:apoplast"/>
    <property type="evidence" value="ECO:0007669"/>
    <property type="project" value="InterPro"/>
</dbReference>
<dbReference type="Pfam" id="PF00722">
    <property type="entry name" value="Glyco_hydro_16"/>
    <property type="match status" value="1"/>
</dbReference>
<dbReference type="Proteomes" id="UP000222542">
    <property type="component" value="Unassembled WGS sequence"/>
</dbReference>
<dbReference type="STRING" id="4072.A0A2G3AFQ3"/>
<evidence type="ECO:0000256" key="5">
    <source>
        <dbReference type="ARBA" id="ARBA00034022"/>
    </source>
</evidence>
<keyword evidence="2" id="KW-0808">Transferase</keyword>
<evidence type="ECO:0000259" key="7">
    <source>
        <dbReference type="PROSITE" id="PS51762"/>
    </source>
</evidence>
<keyword evidence="3" id="KW-0378">Hydrolase</keyword>
<dbReference type="GO" id="GO:0016762">
    <property type="term" value="F:xyloglucan:xyloglucosyl transferase activity"/>
    <property type="evidence" value="ECO:0007669"/>
    <property type="project" value="UniProtKB-EC"/>
</dbReference>
<protein>
    <recommendedName>
        <fullName evidence="1">xyloglucan:xyloglucosyl transferase</fullName>
        <ecNumber evidence="1">2.4.1.207</ecNumber>
    </recommendedName>
</protein>
<proteinExistence type="predicted"/>
<dbReference type="PANTHER" id="PTHR31062">
    <property type="entry name" value="XYLOGLUCAN ENDOTRANSGLUCOSYLASE/HYDROLASE PROTEIN 8-RELATED"/>
    <property type="match status" value="1"/>
</dbReference>
<dbReference type="EMBL" id="AYRZ02000001">
    <property type="protein sequence ID" value="PHT93066.1"/>
    <property type="molecule type" value="Genomic_DNA"/>
</dbReference>
<dbReference type="InterPro" id="IPR010713">
    <property type="entry name" value="XET_C"/>
</dbReference>
<reference evidence="8 9" key="2">
    <citation type="journal article" date="2017" name="Genome Biol.">
        <title>New reference genome sequences of hot pepper reveal the massive evolution of plant disease-resistance genes by retroduplication.</title>
        <authorList>
            <person name="Kim S."/>
            <person name="Park J."/>
            <person name="Yeom S.I."/>
            <person name="Kim Y.M."/>
            <person name="Seo E."/>
            <person name="Kim K.T."/>
            <person name="Kim M.S."/>
            <person name="Lee J.M."/>
            <person name="Cheong K."/>
            <person name="Shin H.S."/>
            <person name="Kim S.B."/>
            <person name="Han K."/>
            <person name="Lee J."/>
            <person name="Park M."/>
            <person name="Lee H.A."/>
            <person name="Lee H.Y."/>
            <person name="Lee Y."/>
            <person name="Oh S."/>
            <person name="Lee J.H."/>
            <person name="Choi E."/>
            <person name="Choi E."/>
            <person name="Lee S.E."/>
            <person name="Jeon J."/>
            <person name="Kim H."/>
            <person name="Choi G."/>
            <person name="Song H."/>
            <person name="Lee J."/>
            <person name="Lee S.C."/>
            <person name="Kwon J.K."/>
            <person name="Lee H.Y."/>
            <person name="Koo N."/>
            <person name="Hong Y."/>
            <person name="Kim R.W."/>
            <person name="Kang W.H."/>
            <person name="Huh J.H."/>
            <person name="Kang B.C."/>
            <person name="Yang T.J."/>
            <person name="Lee Y.H."/>
            <person name="Bennetzen J.L."/>
            <person name="Choi D."/>
        </authorList>
    </citation>
    <scope>NUCLEOTIDE SEQUENCE [LARGE SCALE GENOMIC DNA]</scope>
    <source>
        <strain evidence="9">cv. CM334</strain>
    </source>
</reference>
<dbReference type="Gene3D" id="2.60.120.200">
    <property type="match status" value="1"/>
</dbReference>
<dbReference type="Gramene" id="PHT93066">
    <property type="protein sequence ID" value="PHT93066"/>
    <property type="gene ID" value="T459_00948"/>
</dbReference>
<dbReference type="EC" id="2.4.1.207" evidence="1"/>
<dbReference type="InterPro" id="IPR044791">
    <property type="entry name" value="Beta-glucanase/XTH"/>
</dbReference>
<keyword evidence="4" id="KW-0326">Glycosidase</keyword>
<dbReference type="SUPFAM" id="SSF49899">
    <property type="entry name" value="Concanavalin A-like lectins/glucanases"/>
    <property type="match status" value="1"/>
</dbReference>
<dbReference type="PROSITE" id="PS51762">
    <property type="entry name" value="GH16_2"/>
    <property type="match status" value="1"/>
</dbReference>
<organism evidence="8 9">
    <name type="scientific">Capsicum annuum</name>
    <name type="common">Capsicum pepper</name>
    <dbReference type="NCBI Taxonomy" id="4072"/>
    <lineage>
        <taxon>Eukaryota</taxon>
        <taxon>Viridiplantae</taxon>
        <taxon>Streptophyta</taxon>
        <taxon>Embryophyta</taxon>
        <taxon>Tracheophyta</taxon>
        <taxon>Spermatophyta</taxon>
        <taxon>Magnoliopsida</taxon>
        <taxon>eudicotyledons</taxon>
        <taxon>Gunneridae</taxon>
        <taxon>Pentapetalae</taxon>
        <taxon>asterids</taxon>
        <taxon>lamiids</taxon>
        <taxon>Solanales</taxon>
        <taxon>Solanaceae</taxon>
        <taxon>Solanoideae</taxon>
        <taxon>Capsiceae</taxon>
        <taxon>Capsicum</taxon>
    </lineage>
</organism>
<keyword evidence="9" id="KW-1185">Reference proteome</keyword>
<dbReference type="InterPro" id="IPR000757">
    <property type="entry name" value="Beta-glucanase-like"/>
</dbReference>
<dbReference type="InterPro" id="IPR013320">
    <property type="entry name" value="ConA-like_dom_sf"/>
</dbReference>
<evidence type="ECO:0000313" key="9">
    <source>
        <dbReference type="Proteomes" id="UP000222542"/>
    </source>
</evidence>
<evidence type="ECO:0000256" key="2">
    <source>
        <dbReference type="ARBA" id="ARBA00022679"/>
    </source>
</evidence>